<dbReference type="EMBL" id="MU277276">
    <property type="protein sequence ID" value="KAI0055893.1"/>
    <property type="molecule type" value="Genomic_DNA"/>
</dbReference>
<sequence length="194" mass="21756">MATLGGDGVPQRRNALSLCAPGGAVSLLRISGVVVYGDLCRRNALVPNSRRGSWQLVLGPLLVDSREGEPSERTTGRFYVTYSNWKRRPLYFLHITEYFPSRVDLLWISESVCSTCQPLPSNYRSNLVQIALSPVECDTVLVSLATRHTLNIAFSMAIDLPLAFNFLFEFYDVDRFRPYTAVLVHPLNASDKEI</sequence>
<name>A0ACB8SI11_9AGAM</name>
<evidence type="ECO:0000313" key="2">
    <source>
        <dbReference type="Proteomes" id="UP000814140"/>
    </source>
</evidence>
<comment type="caution">
    <text evidence="1">The sequence shown here is derived from an EMBL/GenBank/DDBJ whole genome shotgun (WGS) entry which is preliminary data.</text>
</comment>
<reference evidence="1" key="1">
    <citation type="submission" date="2021-03" db="EMBL/GenBank/DDBJ databases">
        <authorList>
            <consortium name="DOE Joint Genome Institute"/>
            <person name="Ahrendt S."/>
            <person name="Looney B.P."/>
            <person name="Miyauchi S."/>
            <person name="Morin E."/>
            <person name="Drula E."/>
            <person name="Courty P.E."/>
            <person name="Chicoki N."/>
            <person name="Fauchery L."/>
            <person name="Kohler A."/>
            <person name="Kuo A."/>
            <person name="Labutti K."/>
            <person name="Pangilinan J."/>
            <person name="Lipzen A."/>
            <person name="Riley R."/>
            <person name="Andreopoulos W."/>
            <person name="He G."/>
            <person name="Johnson J."/>
            <person name="Barry K.W."/>
            <person name="Grigoriev I.V."/>
            <person name="Nagy L."/>
            <person name="Hibbett D."/>
            <person name="Henrissat B."/>
            <person name="Matheny P.B."/>
            <person name="Labbe J."/>
            <person name="Martin F."/>
        </authorList>
    </citation>
    <scope>NUCLEOTIDE SEQUENCE</scope>
    <source>
        <strain evidence="1">HHB10654</strain>
    </source>
</reference>
<evidence type="ECO:0000313" key="1">
    <source>
        <dbReference type="EMBL" id="KAI0055893.1"/>
    </source>
</evidence>
<organism evidence="1 2">
    <name type="scientific">Artomyces pyxidatus</name>
    <dbReference type="NCBI Taxonomy" id="48021"/>
    <lineage>
        <taxon>Eukaryota</taxon>
        <taxon>Fungi</taxon>
        <taxon>Dikarya</taxon>
        <taxon>Basidiomycota</taxon>
        <taxon>Agaricomycotina</taxon>
        <taxon>Agaricomycetes</taxon>
        <taxon>Russulales</taxon>
        <taxon>Auriscalpiaceae</taxon>
        <taxon>Artomyces</taxon>
    </lineage>
</organism>
<gene>
    <name evidence="1" type="ORF">BV25DRAFT_1720132</name>
</gene>
<proteinExistence type="predicted"/>
<dbReference type="Proteomes" id="UP000814140">
    <property type="component" value="Unassembled WGS sequence"/>
</dbReference>
<accession>A0ACB8SI11</accession>
<reference evidence="1" key="2">
    <citation type="journal article" date="2022" name="New Phytol.">
        <title>Evolutionary transition to the ectomycorrhizal habit in the genomes of a hyperdiverse lineage of mushroom-forming fungi.</title>
        <authorList>
            <person name="Looney B."/>
            <person name="Miyauchi S."/>
            <person name="Morin E."/>
            <person name="Drula E."/>
            <person name="Courty P.E."/>
            <person name="Kohler A."/>
            <person name="Kuo A."/>
            <person name="LaButti K."/>
            <person name="Pangilinan J."/>
            <person name="Lipzen A."/>
            <person name="Riley R."/>
            <person name="Andreopoulos W."/>
            <person name="He G."/>
            <person name="Johnson J."/>
            <person name="Nolan M."/>
            <person name="Tritt A."/>
            <person name="Barry K.W."/>
            <person name="Grigoriev I.V."/>
            <person name="Nagy L.G."/>
            <person name="Hibbett D."/>
            <person name="Henrissat B."/>
            <person name="Matheny P.B."/>
            <person name="Labbe J."/>
            <person name="Martin F.M."/>
        </authorList>
    </citation>
    <scope>NUCLEOTIDE SEQUENCE</scope>
    <source>
        <strain evidence="1">HHB10654</strain>
    </source>
</reference>
<protein>
    <submittedName>
        <fullName evidence="1">Uncharacterized protein</fullName>
    </submittedName>
</protein>
<keyword evidence="2" id="KW-1185">Reference proteome</keyword>